<dbReference type="PROSITE" id="PS51012">
    <property type="entry name" value="ABC_TM2"/>
    <property type="match status" value="1"/>
</dbReference>
<gene>
    <name evidence="10" type="ORF">SAMN02745126_03698</name>
</gene>
<evidence type="ECO:0000313" key="10">
    <source>
        <dbReference type="EMBL" id="SKA12548.1"/>
    </source>
</evidence>
<evidence type="ECO:0000256" key="8">
    <source>
        <dbReference type="SAM" id="Phobius"/>
    </source>
</evidence>
<evidence type="ECO:0000256" key="7">
    <source>
        <dbReference type="ARBA" id="ARBA00023136"/>
    </source>
</evidence>
<dbReference type="EMBL" id="FUWJ01000004">
    <property type="protein sequence ID" value="SKA12548.1"/>
    <property type="molecule type" value="Genomic_DNA"/>
</dbReference>
<feature type="transmembrane region" description="Helical" evidence="8">
    <location>
        <begin position="256"/>
        <end position="280"/>
    </location>
</feature>
<sequence length="374" mass="40653">MRSLSTIFWLSVKELRSFFRDWVLLGLVIYSFSLAIIAQAQSNAQELHNASLGVVDEDHSELSRRITRAFLPPYFKSAEPIAERDVDHLMNIGRYTFVIDIPPNFERDVLAGRRPALQVAVDATAMMQAGIGAGYAQEIIADEVADFVSRHGFATVPAVNLAVRIAFNPNVTTSWFVSVMGIINNVTMLAIILAGAAVVREREHGTMDHLLVMPVSPFEIAMAKVLGNAAVIAIAAGLSLTLVVRHLLAVPIAGSIPLFMCGVVIYLFFATSVGVFLATIARTMPQLGLLYMLVAIPLNMLSGSNTPLESMPAFLRTIVQVSPTTYFVSFAQAILYRGAGFDVVWTNFLEVGLMGALFLALGLLRYRSVATQGS</sequence>
<proteinExistence type="inferred from homology"/>
<comment type="subcellular location">
    <subcellularLocation>
        <location evidence="1">Cell membrane</location>
        <topology evidence="1">Multi-pass membrane protein</topology>
    </subcellularLocation>
</comment>
<feature type="transmembrane region" description="Helical" evidence="8">
    <location>
        <begin position="220"/>
        <end position="244"/>
    </location>
</feature>
<evidence type="ECO:0000256" key="2">
    <source>
        <dbReference type="ARBA" id="ARBA00007783"/>
    </source>
</evidence>
<evidence type="ECO:0000256" key="1">
    <source>
        <dbReference type="ARBA" id="ARBA00004651"/>
    </source>
</evidence>
<dbReference type="Pfam" id="PF12698">
    <property type="entry name" value="ABC2_membrane_3"/>
    <property type="match status" value="1"/>
</dbReference>
<feature type="domain" description="ABC transmembrane type-2" evidence="9">
    <location>
        <begin position="133"/>
        <end position="369"/>
    </location>
</feature>
<dbReference type="InterPro" id="IPR047817">
    <property type="entry name" value="ABC2_TM_bact-type"/>
</dbReference>
<reference evidence="11" key="1">
    <citation type="submission" date="2017-02" db="EMBL/GenBank/DDBJ databases">
        <authorList>
            <person name="Varghese N."/>
            <person name="Submissions S."/>
        </authorList>
    </citation>
    <scope>NUCLEOTIDE SEQUENCE [LARGE SCALE GENOMIC DNA]</scope>
    <source>
        <strain evidence="11">ATCC 27094</strain>
    </source>
</reference>
<keyword evidence="3" id="KW-0813">Transport</keyword>
<dbReference type="InterPro" id="IPR013525">
    <property type="entry name" value="ABC2_TM"/>
</dbReference>
<feature type="transmembrane region" description="Helical" evidence="8">
    <location>
        <begin position="21"/>
        <end position="40"/>
    </location>
</feature>
<feature type="transmembrane region" description="Helical" evidence="8">
    <location>
        <begin position="344"/>
        <end position="364"/>
    </location>
</feature>
<dbReference type="AlphaFoldDB" id="A0A1T4RA35"/>
<dbReference type="InterPro" id="IPR051449">
    <property type="entry name" value="ABC-2_transporter_component"/>
</dbReference>
<dbReference type="STRING" id="225324.SAMN02745126_03698"/>
<protein>
    <submittedName>
        <fullName evidence="10">ABC-2 type transport system permease protein</fullName>
    </submittedName>
</protein>
<dbReference type="GO" id="GO:0140359">
    <property type="term" value="F:ABC-type transporter activity"/>
    <property type="evidence" value="ECO:0007669"/>
    <property type="project" value="InterPro"/>
</dbReference>
<name>A0A1T4RA35_9HYPH</name>
<dbReference type="PANTHER" id="PTHR30294">
    <property type="entry name" value="MEMBRANE COMPONENT OF ABC TRANSPORTER YHHJ-RELATED"/>
    <property type="match status" value="1"/>
</dbReference>
<dbReference type="RefSeq" id="WP_085935368.1">
    <property type="nucleotide sequence ID" value="NZ_FUWJ01000004.1"/>
</dbReference>
<feature type="transmembrane region" description="Helical" evidence="8">
    <location>
        <begin position="175"/>
        <end position="199"/>
    </location>
</feature>
<dbReference type="GO" id="GO:0005886">
    <property type="term" value="C:plasma membrane"/>
    <property type="evidence" value="ECO:0007669"/>
    <property type="project" value="UniProtKB-SubCell"/>
</dbReference>
<evidence type="ECO:0000256" key="5">
    <source>
        <dbReference type="ARBA" id="ARBA00022692"/>
    </source>
</evidence>
<dbReference type="OrthoDB" id="9784671at2"/>
<keyword evidence="5 8" id="KW-0812">Transmembrane</keyword>
<accession>A0A1T4RA35</accession>
<dbReference type="PANTHER" id="PTHR30294:SF47">
    <property type="entry name" value="INNER MEMBRANE TRANSPORT PERMEASE YHHJ"/>
    <property type="match status" value="1"/>
</dbReference>
<evidence type="ECO:0000313" key="11">
    <source>
        <dbReference type="Proteomes" id="UP000190092"/>
    </source>
</evidence>
<keyword evidence="4" id="KW-1003">Cell membrane</keyword>
<evidence type="ECO:0000259" key="9">
    <source>
        <dbReference type="PROSITE" id="PS51012"/>
    </source>
</evidence>
<evidence type="ECO:0000256" key="4">
    <source>
        <dbReference type="ARBA" id="ARBA00022475"/>
    </source>
</evidence>
<dbReference type="Gene3D" id="3.40.1710.10">
    <property type="entry name" value="abc type-2 transporter like domain"/>
    <property type="match status" value="1"/>
</dbReference>
<comment type="similarity">
    <text evidence="2">Belongs to the ABC-2 integral membrane protein family.</text>
</comment>
<keyword evidence="6 8" id="KW-1133">Transmembrane helix</keyword>
<organism evidence="10 11">
    <name type="scientific">Enhydrobacter aerosaccus</name>
    <dbReference type="NCBI Taxonomy" id="225324"/>
    <lineage>
        <taxon>Bacteria</taxon>
        <taxon>Pseudomonadati</taxon>
        <taxon>Pseudomonadota</taxon>
        <taxon>Alphaproteobacteria</taxon>
        <taxon>Hyphomicrobiales</taxon>
        <taxon>Enhydrobacter</taxon>
    </lineage>
</organism>
<evidence type="ECO:0000256" key="6">
    <source>
        <dbReference type="ARBA" id="ARBA00022989"/>
    </source>
</evidence>
<keyword evidence="7 8" id="KW-0472">Membrane</keyword>
<evidence type="ECO:0000256" key="3">
    <source>
        <dbReference type="ARBA" id="ARBA00022448"/>
    </source>
</evidence>
<keyword evidence="11" id="KW-1185">Reference proteome</keyword>
<dbReference type="Proteomes" id="UP000190092">
    <property type="component" value="Unassembled WGS sequence"/>
</dbReference>
<feature type="transmembrane region" description="Helical" evidence="8">
    <location>
        <begin position="287"/>
        <end position="304"/>
    </location>
</feature>